<comment type="similarity">
    <text evidence="2">Belongs to the CPA3 antiporters (TC 2.A.63) subunit C family.</text>
</comment>
<dbReference type="Proteomes" id="UP000184447">
    <property type="component" value="Unassembled WGS sequence"/>
</dbReference>
<reference evidence="7 8" key="1">
    <citation type="submission" date="2016-11" db="EMBL/GenBank/DDBJ databases">
        <authorList>
            <person name="Jaros S."/>
            <person name="Januszkiewicz K."/>
            <person name="Wedrychowicz H."/>
        </authorList>
    </citation>
    <scope>NUCLEOTIDE SEQUENCE [LARGE SCALE GENOMIC DNA]</scope>
    <source>
        <strain evidence="7 8">DSM 8605</strain>
    </source>
</reference>
<accession>A0A1M5RML2</accession>
<dbReference type="PANTHER" id="PTHR34583">
    <property type="entry name" value="ANTIPORTER SUBUNIT MNHC2-RELATED"/>
    <property type="match status" value="1"/>
</dbReference>
<dbReference type="AlphaFoldDB" id="A0A1M5RML2"/>
<dbReference type="InterPro" id="IPR039428">
    <property type="entry name" value="NUOK/Mnh_C1-like"/>
</dbReference>
<dbReference type="Gene3D" id="1.10.287.3510">
    <property type="match status" value="1"/>
</dbReference>
<evidence type="ECO:0000313" key="7">
    <source>
        <dbReference type="EMBL" id="SHH27288.1"/>
    </source>
</evidence>
<sequence length="118" mass="13170">MKFLEYINGETVSIILFFIGFYGLMARRNIIRTIISFGIIQSAIILFFVTINFNIGDIAPIGKNLGNNVADPLPQALMITAIVIGVAVTAVSLTMFITLYHKYGTTNWQKVKKKRVGR</sequence>
<keyword evidence="4 6" id="KW-1133">Transmembrane helix</keyword>
<evidence type="ECO:0000256" key="1">
    <source>
        <dbReference type="ARBA" id="ARBA00004141"/>
    </source>
</evidence>
<dbReference type="Pfam" id="PF00420">
    <property type="entry name" value="Oxidored_q2"/>
    <property type="match status" value="1"/>
</dbReference>
<evidence type="ECO:0000256" key="2">
    <source>
        <dbReference type="ARBA" id="ARBA00010388"/>
    </source>
</evidence>
<dbReference type="OrthoDB" id="9799219at2"/>
<dbReference type="STRING" id="1121316.SAMN02745207_00606"/>
<feature type="transmembrane region" description="Helical" evidence="6">
    <location>
        <begin position="76"/>
        <end position="100"/>
    </location>
</feature>
<proteinExistence type="inferred from homology"/>
<evidence type="ECO:0000256" key="5">
    <source>
        <dbReference type="ARBA" id="ARBA00023136"/>
    </source>
</evidence>
<dbReference type="EMBL" id="FQXM01000003">
    <property type="protein sequence ID" value="SHH27288.1"/>
    <property type="molecule type" value="Genomic_DNA"/>
</dbReference>
<evidence type="ECO:0000256" key="6">
    <source>
        <dbReference type="SAM" id="Phobius"/>
    </source>
</evidence>
<keyword evidence="3 6" id="KW-0812">Transmembrane</keyword>
<keyword evidence="8" id="KW-1185">Reference proteome</keyword>
<keyword evidence="5 6" id="KW-0472">Membrane</keyword>
<evidence type="ECO:0000256" key="4">
    <source>
        <dbReference type="ARBA" id="ARBA00022989"/>
    </source>
</evidence>
<evidence type="ECO:0000313" key="8">
    <source>
        <dbReference type="Proteomes" id="UP000184447"/>
    </source>
</evidence>
<gene>
    <name evidence="7" type="ORF">SAMN02745207_00606</name>
</gene>
<dbReference type="PANTHER" id="PTHR34583:SF3">
    <property type="entry name" value="MULTISUBUNIT SODIUM_HYDROGEN ANTIPORTER, MNHC SUBUNIT"/>
    <property type="match status" value="1"/>
</dbReference>
<dbReference type="GO" id="GO:0016020">
    <property type="term" value="C:membrane"/>
    <property type="evidence" value="ECO:0007669"/>
    <property type="project" value="UniProtKB-SubCell"/>
</dbReference>
<organism evidence="7 8">
    <name type="scientific">Clostridium grantii DSM 8605</name>
    <dbReference type="NCBI Taxonomy" id="1121316"/>
    <lineage>
        <taxon>Bacteria</taxon>
        <taxon>Bacillati</taxon>
        <taxon>Bacillota</taxon>
        <taxon>Clostridia</taxon>
        <taxon>Eubacteriales</taxon>
        <taxon>Clostridiaceae</taxon>
        <taxon>Clostridium</taxon>
    </lineage>
</organism>
<evidence type="ECO:0000256" key="3">
    <source>
        <dbReference type="ARBA" id="ARBA00022692"/>
    </source>
</evidence>
<feature type="transmembrane region" description="Helical" evidence="6">
    <location>
        <begin position="6"/>
        <end position="25"/>
    </location>
</feature>
<name>A0A1M5RML2_9CLOT</name>
<dbReference type="InterPro" id="IPR050601">
    <property type="entry name" value="CPA3_antiporter_subunitC"/>
</dbReference>
<protein>
    <submittedName>
        <fullName evidence="7">Multisubunit sodium/proton antiporter, MrpC subunit (TC 2.A.63.1)</fullName>
    </submittedName>
</protein>
<comment type="subcellular location">
    <subcellularLocation>
        <location evidence="1">Membrane</location>
        <topology evidence="1">Multi-pass membrane protein</topology>
    </subcellularLocation>
</comment>
<dbReference type="RefSeq" id="WP_073336876.1">
    <property type="nucleotide sequence ID" value="NZ_FQXM01000003.1"/>
</dbReference>
<feature type="transmembrane region" description="Helical" evidence="6">
    <location>
        <begin position="37"/>
        <end position="56"/>
    </location>
</feature>